<organism evidence="1 2">
    <name type="scientific">Apiosordaria backusii</name>
    <dbReference type="NCBI Taxonomy" id="314023"/>
    <lineage>
        <taxon>Eukaryota</taxon>
        <taxon>Fungi</taxon>
        <taxon>Dikarya</taxon>
        <taxon>Ascomycota</taxon>
        <taxon>Pezizomycotina</taxon>
        <taxon>Sordariomycetes</taxon>
        <taxon>Sordariomycetidae</taxon>
        <taxon>Sordariales</taxon>
        <taxon>Lasiosphaeriaceae</taxon>
        <taxon>Apiosordaria</taxon>
    </lineage>
</organism>
<protein>
    <submittedName>
        <fullName evidence="1">Uncharacterized protein</fullName>
    </submittedName>
</protein>
<sequence length="437" mass="47554">MPQPVCHYEGSPRAPRPSPLPDFSTYSLFDPGTILAPSDPFLPSPLLLGTWSRTSVVGSVGSGNSPASGEINWETTDPFYPYPYQHEISPLVGPGDFNITTPAINHHVPVLTVPTDYPGPYHHDFFHTLIRNGSSTSFIETCLLVSNTPLPTRQTLLAARCHAVSALHGKLATPGSSTSDETLQSIANLVMNDLCYGETQEIPVHVNALKEITRLRGGLASLVGQSLGLAKTVIIVDKITSLTLSTTPLFPAQEIPSLSTNNQTPTLTLPDGEHEEEEDIAAILKDITFLTSTVLALPPSPSKWETEKVASMSTWVYNRLAATEEEPPLRKAVRLAALVYCRAVRERKPWAQIVKGEDVKEMTDAVWDVPLEVWTRSEKMLGVLVWILGAGVGCGGMGFKTKVMMGATVVEMAVRDWDGVVEVLGRVVKLQEWLRSG</sequence>
<keyword evidence="2" id="KW-1185">Reference proteome</keyword>
<dbReference type="Proteomes" id="UP001172159">
    <property type="component" value="Unassembled WGS sequence"/>
</dbReference>
<dbReference type="PANTHER" id="PTHR37540:SF9">
    <property type="entry name" value="ZN(2)-C6 FUNGAL-TYPE DOMAIN-CONTAINING PROTEIN"/>
    <property type="match status" value="1"/>
</dbReference>
<dbReference type="AlphaFoldDB" id="A0AA40BLC8"/>
<evidence type="ECO:0000313" key="1">
    <source>
        <dbReference type="EMBL" id="KAK0736253.1"/>
    </source>
</evidence>
<evidence type="ECO:0000313" key="2">
    <source>
        <dbReference type="Proteomes" id="UP001172159"/>
    </source>
</evidence>
<comment type="caution">
    <text evidence="1">The sequence shown here is derived from an EMBL/GenBank/DDBJ whole genome shotgun (WGS) entry which is preliminary data.</text>
</comment>
<proteinExistence type="predicted"/>
<dbReference type="PANTHER" id="PTHR37540">
    <property type="entry name" value="TRANSCRIPTION FACTOR (ACR-2), PUTATIVE-RELATED-RELATED"/>
    <property type="match status" value="1"/>
</dbReference>
<dbReference type="EMBL" id="JAUKTV010000006">
    <property type="protein sequence ID" value="KAK0736253.1"/>
    <property type="molecule type" value="Genomic_DNA"/>
</dbReference>
<accession>A0AA40BLC8</accession>
<name>A0AA40BLC8_9PEZI</name>
<gene>
    <name evidence="1" type="ORF">B0T21DRAFT_411437</name>
</gene>
<reference evidence="1" key="1">
    <citation type="submission" date="2023-06" db="EMBL/GenBank/DDBJ databases">
        <title>Genome-scale phylogeny and comparative genomics of the fungal order Sordariales.</title>
        <authorList>
            <consortium name="Lawrence Berkeley National Laboratory"/>
            <person name="Hensen N."/>
            <person name="Bonometti L."/>
            <person name="Westerberg I."/>
            <person name="Brannstrom I.O."/>
            <person name="Guillou S."/>
            <person name="Cros-Aarteil S."/>
            <person name="Calhoun S."/>
            <person name="Haridas S."/>
            <person name="Kuo A."/>
            <person name="Mondo S."/>
            <person name="Pangilinan J."/>
            <person name="Riley R."/>
            <person name="Labutti K."/>
            <person name="Andreopoulos B."/>
            <person name="Lipzen A."/>
            <person name="Chen C."/>
            <person name="Yanf M."/>
            <person name="Daum C."/>
            <person name="Ng V."/>
            <person name="Clum A."/>
            <person name="Steindorff A."/>
            <person name="Ohm R."/>
            <person name="Martin F."/>
            <person name="Silar P."/>
            <person name="Natvig D."/>
            <person name="Lalanne C."/>
            <person name="Gautier V."/>
            <person name="Ament-Velasquez S.L."/>
            <person name="Kruys A."/>
            <person name="Hutchinson M.I."/>
            <person name="Powell A.J."/>
            <person name="Barry K."/>
            <person name="Miller A.N."/>
            <person name="Grigoriev I.V."/>
            <person name="Debuchy R."/>
            <person name="Gladieux P."/>
            <person name="Thoren M.H."/>
            <person name="Johannesson H."/>
        </authorList>
    </citation>
    <scope>NUCLEOTIDE SEQUENCE</scope>
    <source>
        <strain evidence="1">CBS 540.89</strain>
    </source>
</reference>